<evidence type="ECO:0000313" key="2">
    <source>
        <dbReference type="EMBL" id="MRW98060.1"/>
    </source>
</evidence>
<dbReference type="Proteomes" id="UP000443423">
    <property type="component" value="Unassembled WGS sequence"/>
</dbReference>
<keyword evidence="2" id="KW-0418">Kinase</keyword>
<dbReference type="AlphaFoldDB" id="A0A6A8GA15"/>
<feature type="domain" description="DICT" evidence="1">
    <location>
        <begin position="90"/>
        <end position="204"/>
    </location>
</feature>
<evidence type="ECO:0000259" key="1">
    <source>
        <dbReference type="Pfam" id="PF10069"/>
    </source>
</evidence>
<dbReference type="InterPro" id="IPR019278">
    <property type="entry name" value="DICT_dom"/>
</dbReference>
<evidence type="ECO:0000313" key="3">
    <source>
        <dbReference type="Proteomes" id="UP000443423"/>
    </source>
</evidence>
<proteinExistence type="predicted"/>
<dbReference type="Pfam" id="PF10069">
    <property type="entry name" value="DICT"/>
    <property type="match status" value="1"/>
</dbReference>
<comment type="caution">
    <text evidence="2">The sequence shown here is derived from an EMBL/GenBank/DDBJ whole genome shotgun (WGS) entry which is preliminary data.</text>
</comment>
<dbReference type="GO" id="GO:0016301">
    <property type="term" value="F:kinase activity"/>
    <property type="evidence" value="ECO:0007669"/>
    <property type="project" value="UniProtKB-KW"/>
</dbReference>
<protein>
    <submittedName>
        <fullName evidence="2">Histidine kinase</fullName>
    </submittedName>
</protein>
<keyword evidence="2" id="KW-0808">Transferase</keyword>
<dbReference type="InterPro" id="IPR016954">
    <property type="entry name" value="Uncharacterised_Vng0742h"/>
</dbReference>
<sequence length="256" mass="28594">MSLSELIAGVAADERTLTVFNPRGDAVERLAEHFQDRNISVRAATASEGPSNFAVLGTGEKFHTAVDVSDVLKDQDDVEPGFERESYVPILDHLDETLFRSYDRKQMLNATREIEDRAWRVGAGELHAGFQTGDNLRKQLDSYRQLGSRDDLYVHAYIYPTEPVPSVEQFQLHLARTEEIRHSWFVVYDGNGVDDYKCALVAEENPLGSGFSGFWTYDPSTVDFIVSHLTSSYSIIESDGFGGDATGDTHVRAPPR</sequence>
<keyword evidence="3" id="KW-1185">Reference proteome</keyword>
<dbReference type="PIRSF" id="PIRSF030471">
    <property type="entry name" value="STR_Vng0742h_prd"/>
    <property type="match status" value="1"/>
</dbReference>
<reference evidence="2 3" key="1">
    <citation type="submission" date="2019-11" db="EMBL/GenBank/DDBJ databases">
        <title>Whole genome sequence of Haloferax sp. MBLA0078.</title>
        <authorList>
            <person name="Seo M.-J."/>
            <person name="Cho E.-S."/>
        </authorList>
    </citation>
    <scope>NUCLEOTIDE SEQUENCE [LARGE SCALE GENOMIC DNA]</scope>
    <source>
        <strain evidence="2 3">MBLA0078</strain>
    </source>
</reference>
<gene>
    <name evidence="2" type="ORF">GJR99_15950</name>
</gene>
<accession>A0A6A8GA15</accession>
<dbReference type="RefSeq" id="WP_151114050.1">
    <property type="nucleotide sequence ID" value="NZ_WKJQ01000002.1"/>
</dbReference>
<dbReference type="OrthoDB" id="198447at2157"/>
<dbReference type="EMBL" id="WKJQ01000002">
    <property type="protein sequence ID" value="MRW98060.1"/>
    <property type="molecule type" value="Genomic_DNA"/>
</dbReference>
<organism evidence="2 3">
    <name type="scientific">Haloferax marinum</name>
    <dbReference type="NCBI Taxonomy" id="2666143"/>
    <lineage>
        <taxon>Archaea</taxon>
        <taxon>Methanobacteriati</taxon>
        <taxon>Methanobacteriota</taxon>
        <taxon>Stenosarchaea group</taxon>
        <taxon>Halobacteria</taxon>
        <taxon>Halobacteriales</taxon>
        <taxon>Haloferacaceae</taxon>
        <taxon>Haloferax</taxon>
    </lineage>
</organism>
<name>A0A6A8GA15_9EURY</name>